<evidence type="ECO:0000313" key="4">
    <source>
        <dbReference type="Proteomes" id="UP000318294"/>
    </source>
</evidence>
<keyword evidence="4" id="KW-1185">Reference proteome</keyword>
<feature type="domain" description="FIST C-domain" evidence="2">
    <location>
        <begin position="206"/>
        <end position="342"/>
    </location>
</feature>
<dbReference type="Pfam" id="PF08495">
    <property type="entry name" value="FIST"/>
    <property type="match status" value="1"/>
</dbReference>
<sequence length="360" mass="37779">MLVHVFESSDLDALRAAVVRMRATPEVRSLLILLAEGTGWPAAALDTWARAQSMPLIGGIFPRVLAQRRLLAQGGVVVGLPWQITVHRIPLGEQPQVPSTLADAASLLVLADGLSAHVQPLIDALYDTVGVEVTSVGGGCGSLSLRQSPCVLTARGLDTDVAAVAALPVPLMLGVRHGWRPLDPGLVLEATGASGNVVHTLNWEPALAVYRRVVEPVAGVTITADNFFDVAKAFPLGLLRADGEFIVRDPIRVEGDALVCVGAVRPHATLTILNGSPTTLLQAAQDLGQLQAPGASGRWIFDCISRVLFLGEEDGFTAELQRLVPDALPTAGALTLGEVAGTPNQRIAFCNKTATVALLP</sequence>
<dbReference type="PANTHER" id="PTHR40252">
    <property type="entry name" value="BLR0328 PROTEIN"/>
    <property type="match status" value="1"/>
</dbReference>
<dbReference type="Pfam" id="PF10442">
    <property type="entry name" value="FIST_C"/>
    <property type="match status" value="1"/>
</dbReference>
<proteinExistence type="predicted"/>
<evidence type="ECO:0000259" key="2">
    <source>
        <dbReference type="SMART" id="SM01204"/>
    </source>
</evidence>
<evidence type="ECO:0000259" key="1">
    <source>
        <dbReference type="SMART" id="SM00897"/>
    </source>
</evidence>
<gene>
    <name evidence="3" type="ORF">Tchar_00997</name>
</gene>
<reference evidence="3 4" key="1">
    <citation type="submission" date="2019-07" db="EMBL/GenBank/DDBJ databases">
        <title>Tepidimonas charontis SPSP-6 draft genome.</title>
        <authorList>
            <person name="Da Costa M.S."/>
            <person name="Froufe H.J.C."/>
            <person name="Egas C."/>
            <person name="Albuquerque L."/>
        </authorList>
    </citation>
    <scope>NUCLEOTIDE SEQUENCE [LARGE SCALE GENOMIC DNA]</scope>
    <source>
        <strain evidence="3 4">SPSP-6</strain>
    </source>
</reference>
<evidence type="ECO:0000313" key="3">
    <source>
        <dbReference type="EMBL" id="TSE35066.1"/>
    </source>
</evidence>
<accession>A0A554XGW1</accession>
<dbReference type="OrthoDB" id="378730at2"/>
<dbReference type="RefSeq" id="WP_144327981.1">
    <property type="nucleotide sequence ID" value="NZ_VJON01000011.1"/>
</dbReference>
<protein>
    <submittedName>
        <fullName evidence="3">FIST C domain protein</fullName>
    </submittedName>
</protein>
<name>A0A554XGW1_9BURK</name>
<comment type="caution">
    <text evidence="3">The sequence shown here is derived from an EMBL/GenBank/DDBJ whole genome shotgun (WGS) entry which is preliminary data.</text>
</comment>
<dbReference type="SMART" id="SM01204">
    <property type="entry name" value="FIST_C"/>
    <property type="match status" value="1"/>
</dbReference>
<dbReference type="PANTHER" id="PTHR40252:SF2">
    <property type="entry name" value="BLR0328 PROTEIN"/>
    <property type="match status" value="1"/>
</dbReference>
<dbReference type="InterPro" id="IPR013702">
    <property type="entry name" value="FIST_domain_N"/>
</dbReference>
<organism evidence="3 4">
    <name type="scientific">Tepidimonas charontis</name>
    <dbReference type="NCBI Taxonomy" id="2267262"/>
    <lineage>
        <taxon>Bacteria</taxon>
        <taxon>Pseudomonadati</taxon>
        <taxon>Pseudomonadota</taxon>
        <taxon>Betaproteobacteria</taxon>
        <taxon>Burkholderiales</taxon>
        <taxon>Tepidimonas</taxon>
    </lineage>
</organism>
<dbReference type="AlphaFoldDB" id="A0A554XGW1"/>
<dbReference type="Proteomes" id="UP000318294">
    <property type="component" value="Unassembled WGS sequence"/>
</dbReference>
<dbReference type="SMART" id="SM00897">
    <property type="entry name" value="FIST"/>
    <property type="match status" value="1"/>
</dbReference>
<dbReference type="InterPro" id="IPR019494">
    <property type="entry name" value="FIST_C"/>
</dbReference>
<dbReference type="EMBL" id="VJON01000011">
    <property type="protein sequence ID" value="TSE35066.1"/>
    <property type="molecule type" value="Genomic_DNA"/>
</dbReference>
<feature type="domain" description="FIST" evidence="1">
    <location>
        <begin position="28"/>
        <end position="205"/>
    </location>
</feature>